<keyword evidence="12" id="KW-1185">Reference proteome</keyword>
<dbReference type="Pfam" id="PF00370">
    <property type="entry name" value="FGGY_N"/>
    <property type="match status" value="1"/>
</dbReference>
<evidence type="ECO:0000313" key="12">
    <source>
        <dbReference type="Proteomes" id="UP000557772"/>
    </source>
</evidence>
<dbReference type="Proteomes" id="UP000557772">
    <property type="component" value="Unassembled WGS sequence"/>
</dbReference>
<evidence type="ECO:0000256" key="4">
    <source>
        <dbReference type="ARBA" id="ARBA00022741"/>
    </source>
</evidence>
<reference evidence="11 12" key="1">
    <citation type="submission" date="2020-05" db="EMBL/GenBank/DDBJ databases">
        <title>Flexivirga sp. ID2601S isolated from air conditioner.</title>
        <authorList>
            <person name="Kim D.H."/>
        </authorList>
    </citation>
    <scope>NUCLEOTIDE SEQUENCE [LARGE SCALE GENOMIC DNA]</scope>
    <source>
        <strain evidence="11 12">ID2601S</strain>
    </source>
</reference>
<dbReference type="GO" id="GO:0005524">
    <property type="term" value="F:ATP binding"/>
    <property type="evidence" value="ECO:0007669"/>
    <property type="project" value="UniProtKB-UniRule"/>
</dbReference>
<dbReference type="InterPro" id="IPR000577">
    <property type="entry name" value="Carb_kinase_FGGY"/>
</dbReference>
<evidence type="ECO:0000256" key="3">
    <source>
        <dbReference type="ARBA" id="ARBA00022679"/>
    </source>
</evidence>
<keyword evidence="2 8" id="KW-0859">Xylose metabolism</keyword>
<dbReference type="PROSITE" id="PS00933">
    <property type="entry name" value="FGGY_KINASES_1"/>
    <property type="match status" value="1"/>
</dbReference>
<keyword evidence="4 8" id="KW-0547">Nucleotide-binding</keyword>
<dbReference type="EMBL" id="JABENB010000002">
    <property type="protein sequence ID" value="NNG40639.1"/>
    <property type="molecule type" value="Genomic_DNA"/>
</dbReference>
<evidence type="ECO:0000313" key="11">
    <source>
        <dbReference type="EMBL" id="NNG40639.1"/>
    </source>
</evidence>
<evidence type="ECO:0000256" key="5">
    <source>
        <dbReference type="ARBA" id="ARBA00022777"/>
    </source>
</evidence>
<dbReference type="PANTHER" id="PTHR43095:SF5">
    <property type="entry name" value="XYLULOSE KINASE"/>
    <property type="match status" value="1"/>
</dbReference>
<proteinExistence type="inferred from homology"/>
<dbReference type="InterPro" id="IPR006000">
    <property type="entry name" value="Xylulokinase"/>
</dbReference>
<dbReference type="RefSeq" id="WP_171157092.1">
    <property type="nucleotide sequence ID" value="NZ_JABENB010000002.1"/>
</dbReference>
<gene>
    <name evidence="8" type="primary">xylB</name>
    <name evidence="11" type="ORF">HJ588_15340</name>
</gene>
<evidence type="ECO:0000256" key="8">
    <source>
        <dbReference type="HAMAP-Rule" id="MF_02220"/>
    </source>
</evidence>
<dbReference type="CDD" id="cd07809">
    <property type="entry name" value="ASKHA_NBD_FGGY_BaXK-like"/>
    <property type="match status" value="1"/>
</dbReference>
<dbReference type="InterPro" id="IPR018485">
    <property type="entry name" value="FGGY_C"/>
</dbReference>
<keyword evidence="3 8" id="KW-0808">Transferase</keyword>
<sequence>MTTDSSTTLVAGVDSSTQSCKIVVCDAATGRTVREGRASHPDGTQVSAAAWWDAFRTARQDGLLDGVAAIAVGGQQHGMVTLDDAGELVRDAMLWNDTSSADAARALTAELGGPRAWVDAVDLVPVASFTGTKLRWLAEHEPEHAARTRTVVLPHDWLTGQILAETGGFTEWTTDRGDASGTAYWSPVTEDYRLDLLRMAFGRDVEVPRALGPAEPAGHAGDLLVAAGTGDNAAAALGLGLEPGDVVVSLGTSGAVFAVHDSVVGDERGEVAGFADATGRHLPLLATLNAARVLSAAAATLGIDLTELDRLAGEAPAGAGGLTLLPFLDGERTPNLPTATGTLAGITRANSTPGHLARAYVEGMLCNLAGCVNALQRNGIRTNRVLLIGGAAASRTVRTVAADIFGVPVVVPEPAEYVARGAARQAAWALSGDAEPPAWDVPVAAEVQPQDADAGARTLRRYREVLDATHPDRSAEDGAAQQLG</sequence>
<feature type="binding site" evidence="8">
    <location>
        <begin position="76"/>
        <end position="77"/>
    </location>
    <ligand>
        <name>substrate</name>
    </ligand>
</feature>
<evidence type="ECO:0000256" key="2">
    <source>
        <dbReference type="ARBA" id="ARBA00022629"/>
    </source>
</evidence>
<feature type="domain" description="Carbohydrate kinase FGGY C-terminal" evidence="10">
    <location>
        <begin position="247"/>
        <end position="430"/>
    </location>
</feature>
<dbReference type="InterPro" id="IPR050406">
    <property type="entry name" value="FGGY_Carb_Kinase"/>
</dbReference>
<dbReference type="HAMAP" id="MF_02220">
    <property type="entry name" value="XylB"/>
    <property type="match status" value="1"/>
</dbReference>
<dbReference type="AlphaFoldDB" id="A0A849AJU7"/>
<dbReference type="GO" id="GO:0042732">
    <property type="term" value="P:D-xylose metabolic process"/>
    <property type="evidence" value="ECO:0007669"/>
    <property type="project" value="UniProtKB-KW"/>
</dbReference>
<dbReference type="InterPro" id="IPR018483">
    <property type="entry name" value="Carb_kinase_FGGY_CS"/>
</dbReference>
<comment type="similarity">
    <text evidence="1 8">Belongs to the FGGY kinase family.</text>
</comment>
<feature type="domain" description="Carbohydrate kinase FGGY N-terminal" evidence="9">
    <location>
        <begin position="10"/>
        <end position="199"/>
    </location>
</feature>
<evidence type="ECO:0000259" key="10">
    <source>
        <dbReference type="Pfam" id="PF02782"/>
    </source>
</evidence>
<dbReference type="SUPFAM" id="SSF53067">
    <property type="entry name" value="Actin-like ATPase domain"/>
    <property type="match status" value="2"/>
</dbReference>
<dbReference type="GO" id="GO:0005998">
    <property type="term" value="P:xylulose catabolic process"/>
    <property type="evidence" value="ECO:0007669"/>
    <property type="project" value="UniProtKB-UniRule"/>
</dbReference>
<dbReference type="Gene3D" id="3.30.420.40">
    <property type="match status" value="2"/>
</dbReference>
<keyword evidence="7 8" id="KW-0119">Carbohydrate metabolism</keyword>
<dbReference type="PIRSF" id="PIRSF000538">
    <property type="entry name" value="GlpK"/>
    <property type="match status" value="1"/>
</dbReference>
<accession>A0A849AJU7</accession>
<protein>
    <recommendedName>
        <fullName evidence="8">Xylulose kinase</fullName>
        <shortName evidence="8">Xylulokinase</shortName>
        <ecNumber evidence="8">2.7.1.17</ecNumber>
    </recommendedName>
</protein>
<dbReference type="Pfam" id="PF02782">
    <property type="entry name" value="FGGY_C"/>
    <property type="match status" value="1"/>
</dbReference>
<organism evidence="11 12">
    <name type="scientific">Flexivirga aerilata</name>
    <dbReference type="NCBI Taxonomy" id="1656889"/>
    <lineage>
        <taxon>Bacteria</taxon>
        <taxon>Bacillati</taxon>
        <taxon>Actinomycetota</taxon>
        <taxon>Actinomycetes</taxon>
        <taxon>Micrococcales</taxon>
        <taxon>Dermacoccaceae</taxon>
        <taxon>Flexivirga</taxon>
    </lineage>
</organism>
<comment type="function">
    <text evidence="8">Catalyzes the phosphorylation of D-xylulose to D-xylulose 5-phosphate.</text>
</comment>
<comment type="catalytic activity">
    <reaction evidence="8">
        <text>D-xylulose + ATP = D-xylulose 5-phosphate + ADP + H(+)</text>
        <dbReference type="Rhea" id="RHEA:10964"/>
        <dbReference type="ChEBI" id="CHEBI:15378"/>
        <dbReference type="ChEBI" id="CHEBI:17140"/>
        <dbReference type="ChEBI" id="CHEBI:30616"/>
        <dbReference type="ChEBI" id="CHEBI:57737"/>
        <dbReference type="ChEBI" id="CHEBI:456216"/>
        <dbReference type="EC" id="2.7.1.17"/>
    </reaction>
</comment>
<keyword evidence="5 8" id="KW-0418">Kinase</keyword>
<dbReference type="InterPro" id="IPR018484">
    <property type="entry name" value="FGGY_N"/>
</dbReference>
<evidence type="ECO:0000259" key="9">
    <source>
        <dbReference type="Pfam" id="PF00370"/>
    </source>
</evidence>
<comment type="caution">
    <text evidence="11">The sequence shown here is derived from an EMBL/GenBank/DDBJ whole genome shotgun (WGS) entry which is preliminary data.</text>
</comment>
<dbReference type="EC" id="2.7.1.17" evidence="8"/>
<keyword evidence="6 8" id="KW-0067">ATP-binding</keyword>
<evidence type="ECO:0000256" key="7">
    <source>
        <dbReference type="ARBA" id="ARBA00023277"/>
    </source>
</evidence>
<feature type="site" description="Important for activity" evidence="8">
    <location>
        <position position="14"/>
    </location>
</feature>
<dbReference type="PANTHER" id="PTHR43095">
    <property type="entry name" value="SUGAR KINASE"/>
    <property type="match status" value="1"/>
</dbReference>
<feature type="active site" description="Proton acceptor" evidence="8">
    <location>
        <position position="231"/>
    </location>
</feature>
<dbReference type="InterPro" id="IPR043129">
    <property type="entry name" value="ATPase_NBD"/>
</dbReference>
<evidence type="ECO:0000256" key="1">
    <source>
        <dbReference type="ARBA" id="ARBA00009156"/>
    </source>
</evidence>
<evidence type="ECO:0000256" key="6">
    <source>
        <dbReference type="ARBA" id="ARBA00022840"/>
    </source>
</evidence>
<dbReference type="GO" id="GO:0004856">
    <property type="term" value="F:D-xylulokinase activity"/>
    <property type="evidence" value="ECO:0007669"/>
    <property type="project" value="UniProtKB-UniRule"/>
</dbReference>
<name>A0A849AJU7_9MICO</name>